<accession>A0A9E7F674</accession>
<feature type="domain" description="OTU" evidence="8">
    <location>
        <begin position="201"/>
        <end position="420"/>
    </location>
</feature>
<gene>
    <name evidence="9" type="ORF">MUK42_26619</name>
</gene>
<dbReference type="GO" id="GO:0006508">
    <property type="term" value="P:proteolysis"/>
    <property type="evidence" value="ECO:0007669"/>
    <property type="project" value="UniProtKB-KW"/>
</dbReference>
<feature type="region of interest" description="Disordered" evidence="7">
    <location>
        <begin position="56"/>
        <end position="134"/>
    </location>
</feature>
<evidence type="ECO:0000313" key="10">
    <source>
        <dbReference type="Proteomes" id="UP001055439"/>
    </source>
</evidence>
<evidence type="ECO:0000256" key="7">
    <source>
        <dbReference type="SAM" id="MobiDB-lite"/>
    </source>
</evidence>
<name>A0A9E7F674_9LILI</name>
<evidence type="ECO:0000313" key="9">
    <source>
        <dbReference type="EMBL" id="URD89377.1"/>
    </source>
</evidence>
<reference evidence="9" key="1">
    <citation type="submission" date="2022-05" db="EMBL/GenBank/DDBJ databases">
        <title>The Musa troglodytarum L. genome provides insights into the mechanism of non-climacteric behaviour and enrichment of carotenoids.</title>
        <authorList>
            <person name="Wang J."/>
        </authorList>
    </citation>
    <scope>NUCLEOTIDE SEQUENCE</scope>
    <source>
        <tissue evidence="9">Leaf</tissue>
    </source>
</reference>
<evidence type="ECO:0000256" key="5">
    <source>
        <dbReference type="ARBA" id="ARBA00022801"/>
    </source>
</evidence>
<feature type="compositionally biased region" description="Polar residues" evidence="7">
    <location>
        <begin position="76"/>
        <end position="101"/>
    </location>
</feature>
<keyword evidence="4" id="KW-0833">Ubl conjugation pathway</keyword>
<evidence type="ECO:0000256" key="3">
    <source>
        <dbReference type="ARBA" id="ARBA00022670"/>
    </source>
</evidence>
<dbReference type="Pfam" id="PF10275">
    <property type="entry name" value="Peptidase_C65"/>
    <property type="match status" value="2"/>
</dbReference>
<organism evidence="9 10">
    <name type="scientific">Musa troglodytarum</name>
    <name type="common">fe'i banana</name>
    <dbReference type="NCBI Taxonomy" id="320322"/>
    <lineage>
        <taxon>Eukaryota</taxon>
        <taxon>Viridiplantae</taxon>
        <taxon>Streptophyta</taxon>
        <taxon>Embryophyta</taxon>
        <taxon>Tracheophyta</taxon>
        <taxon>Spermatophyta</taxon>
        <taxon>Magnoliopsida</taxon>
        <taxon>Liliopsida</taxon>
        <taxon>Zingiberales</taxon>
        <taxon>Musaceae</taxon>
        <taxon>Musa</taxon>
    </lineage>
</organism>
<dbReference type="PROSITE" id="PS50802">
    <property type="entry name" value="OTU"/>
    <property type="match status" value="1"/>
</dbReference>
<dbReference type="InterPro" id="IPR038765">
    <property type="entry name" value="Papain-like_cys_pep_sf"/>
</dbReference>
<keyword evidence="6" id="KW-0788">Thiol protease</keyword>
<keyword evidence="10" id="KW-1185">Reference proteome</keyword>
<dbReference type="InterPro" id="IPR042467">
    <property type="entry name" value="Peptidase_C65_otubain_sub2"/>
</dbReference>
<feature type="region of interest" description="Disordered" evidence="7">
    <location>
        <begin position="372"/>
        <end position="399"/>
    </location>
</feature>
<evidence type="ECO:0000259" key="8">
    <source>
        <dbReference type="PROSITE" id="PS50802"/>
    </source>
</evidence>
<sequence length="420" mass="45065">MEVSSKKQKVADDVDSSGSSAEGDEPAVASQSVSSVSAVNVTVSFMGDDQFKDYIVRSHDTPSKPPSVTPPIGNVAGSTGTACDAPSVTSPVENVGSSTGAPSDGPSVTPPVGNVASPSGTDSEEPSATPPVGNVASKSIDFYEPYIPEYVIQTSPDRRDQVADDNACVGHKEPLSSLVAEFQSGSLIVQAKIKLLYDKYAALRRVRKDGNCFYRSFMYSYLEHILETQDRAEVDRILANIEQCRKAQLVLGDQEYTISEIFSLFIDLLESVVQENGNSISHALLLEKSCDQTFSDNGEEIRPRPAEFFAPFAGVESRGMTKVIFVISHPSGVAFLFCQDSVEAMGEDADHVHITALCDALGVPTRVECLDQSTSSSGDLTPTHHDFIPTQSSASDASSPPVPLVTLLYRPGHYDILYPK</sequence>
<keyword evidence="5" id="KW-0378">Hydrolase</keyword>
<dbReference type="GO" id="GO:0005634">
    <property type="term" value="C:nucleus"/>
    <property type="evidence" value="ECO:0007669"/>
    <property type="project" value="TreeGrafter"/>
</dbReference>
<dbReference type="AlphaFoldDB" id="A0A9E7F674"/>
<dbReference type="SUPFAM" id="SSF54001">
    <property type="entry name" value="Cysteine proteinases"/>
    <property type="match status" value="1"/>
</dbReference>
<dbReference type="InterPro" id="IPR042468">
    <property type="entry name" value="Peptidase_C65_otubain_sub1"/>
</dbReference>
<dbReference type="Proteomes" id="UP001055439">
    <property type="component" value="Chromosome 2"/>
</dbReference>
<evidence type="ECO:0000256" key="2">
    <source>
        <dbReference type="ARBA" id="ARBA00012759"/>
    </source>
</evidence>
<protein>
    <recommendedName>
        <fullName evidence="2">ubiquitinyl hydrolase 1</fullName>
        <ecNumber evidence="2">3.4.19.12</ecNumber>
    </recommendedName>
</protein>
<dbReference type="InterPro" id="IPR003323">
    <property type="entry name" value="OTU_dom"/>
</dbReference>
<dbReference type="GO" id="GO:0071108">
    <property type="term" value="P:protein K48-linked deubiquitination"/>
    <property type="evidence" value="ECO:0007669"/>
    <property type="project" value="TreeGrafter"/>
</dbReference>
<evidence type="ECO:0000256" key="6">
    <source>
        <dbReference type="ARBA" id="ARBA00022807"/>
    </source>
</evidence>
<dbReference type="PANTHER" id="PTHR12931:SF15">
    <property type="entry name" value="UBIQUITIN THIOESTERASE OTUBAIN-LIKE"/>
    <property type="match status" value="1"/>
</dbReference>
<dbReference type="Gene3D" id="3.30.200.60">
    <property type="entry name" value="Peptidase C65 Otubain, subdomain 1"/>
    <property type="match status" value="1"/>
</dbReference>
<dbReference type="GO" id="GO:0004843">
    <property type="term" value="F:cysteine-type deubiquitinase activity"/>
    <property type="evidence" value="ECO:0007669"/>
    <property type="project" value="UniProtKB-EC"/>
</dbReference>
<comment type="catalytic activity">
    <reaction evidence="1">
        <text>Thiol-dependent hydrolysis of ester, thioester, amide, peptide and isopeptide bonds formed by the C-terminal Gly of ubiquitin (a 76-residue protein attached to proteins as an intracellular targeting signal).</text>
        <dbReference type="EC" id="3.4.19.12"/>
    </reaction>
</comment>
<proteinExistence type="predicted"/>
<dbReference type="OrthoDB" id="18915at2759"/>
<feature type="compositionally biased region" description="Low complexity" evidence="7">
    <location>
        <begin position="16"/>
        <end position="35"/>
    </location>
</feature>
<dbReference type="GO" id="GO:0043130">
    <property type="term" value="F:ubiquitin binding"/>
    <property type="evidence" value="ECO:0007669"/>
    <property type="project" value="TreeGrafter"/>
</dbReference>
<keyword evidence="3" id="KW-0645">Protease</keyword>
<dbReference type="InterPro" id="IPR019400">
    <property type="entry name" value="Peptidase_C65_otubain"/>
</dbReference>
<feature type="region of interest" description="Disordered" evidence="7">
    <location>
        <begin position="1"/>
        <end position="35"/>
    </location>
</feature>
<evidence type="ECO:0000256" key="1">
    <source>
        <dbReference type="ARBA" id="ARBA00000707"/>
    </source>
</evidence>
<evidence type="ECO:0000256" key="4">
    <source>
        <dbReference type="ARBA" id="ARBA00022786"/>
    </source>
</evidence>
<dbReference type="Gene3D" id="1.20.1300.20">
    <property type="entry name" value="Peptidase C65 Otubain, subdomain 2"/>
    <property type="match status" value="1"/>
</dbReference>
<dbReference type="EMBL" id="CP097504">
    <property type="protein sequence ID" value="URD89377.1"/>
    <property type="molecule type" value="Genomic_DNA"/>
</dbReference>
<dbReference type="EC" id="3.4.19.12" evidence="2"/>
<dbReference type="PANTHER" id="PTHR12931">
    <property type="entry name" value="UBIQUITIN THIOLESTERASE PROTEIN OTUB"/>
    <property type="match status" value="1"/>
</dbReference>